<accession>A0A846N2E8</accession>
<protein>
    <submittedName>
        <fullName evidence="2">Uncharacterized protein</fullName>
    </submittedName>
</protein>
<dbReference type="RefSeq" id="WP_279590105.1">
    <property type="nucleotide sequence ID" value="NZ_BAAADC010000001.1"/>
</dbReference>
<organism evidence="2 3">
    <name type="scientific">Rhizomicrobium palustre</name>
    <dbReference type="NCBI Taxonomy" id="189966"/>
    <lineage>
        <taxon>Bacteria</taxon>
        <taxon>Pseudomonadati</taxon>
        <taxon>Pseudomonadota</taxon>
        <taxon>Alphaproteobacteria</taxon>
        <taxon>Micropepsales</taxon>
        <taxon>Micropepsaceae</taxon>
        <taxon>Rhizomicrobium</taxon>
    </lineage>
</organism>
<keyword evidence="1" id="KW-0472">Membrane</keyword>
<feature type="transmembrane region" description="Helical" evidence="1">
    <location>
        <begin position="12"/>
        <end position="38"/>
    </location>
</feature>
<gene>
    <name evidence="2" type="ORF">FHS83_003101</name>
</gene>
<dbReference type="Proteomes" id="UP000570514">
    <property type="component" value="Unassembled WGS sequence"/>
</dbReference>
<sequence>MNRSNSQNPVRTVIVSAMGLTPVGIVSGMMLMQILGIWTY</sequence>
<dbReference type="AlphaFoldDB" id="A0A846N2E8"/>
<keyword evidence="1" id="KW-0812">Transmembrane</keyword>
<dbReference type="EMBL" id="JAASRM010000001">
    <property type="protein sequence ID" value="NIK89783.1"/>
    <property type="molecule type" value="Genomic_DNA"/>
</dbReference>
<evidence type="ECO:0000256" key="1">
    <source>
        <dbReference type="SAM" id="Phobius"/>
    </source>
</evidence>
<evidence type="ECO:0000313" key="2">
    <source>
        <dbReference type="EMBL" id="NIK89783.1"/>
    </source>
</evidence>
<keyword evidence="1" id="KW-1133">Transmembrane helix</keyword>
<comment type="caution">
    <text evidence="2">The sequence shown here is derived from an EMBL/GenBank/DDBJ whole genome shotgun (WGS) entry which is preliminary data.</text>
</comment>
<reference evidence="2 3" key="1">
    <citation type="submission" date="2020-03" db="EMBL/GenBank/DDBJ databases">
        <title>Genomic Encyclopedia of Type Strains, Phase IV (KMG-IV): sequencing the most valuable type-strain genomes for metagenomic binning, comparative biology and taxonomic classification.</title>
        <authorList>
            <person name="Goeker M."/>
        </authorList>
    </citation>
    <scope>NUCLEOTIDE SEQUENCE [LARGE SCALE GENOMIC DNA]</scope>
    <source>
        <strain evidence="2 3">DSM 19867</strain>
    </source>
</reference>
<name>A0A846N2E8_9PROT</name>
<evidence type="ECO:0000313" key="3">
    <source>
        <dbReference type="Proteomes" id="UP000570514"/>
    </source>
</evidence>
<proteinExistence type="predicted"/>
<keyword evidence="3" id="KW-1185">Reference proteome</keyword>